<sequence length="35" mass="4058">MVTLIWPFSDLKKQSPPLSPLGRSRLRWVGKHVVQ</sequence>
<accession>A0A0E9PF88</accession>
<dbReference type="AlphaFoldDB" id="A0A0E9PF88"/>
<proteinExistence type="predicted"/>
<organism evidence="1">
    <name type="scientific">Anguilla anguilla</name>
    <name type="common">European freshwater eel</name>
    <name type="synonym">Muraena anguilla</name>
    <dbReference type="NCBI Taxonomy" id="7936"/>
    <lineage>
        <taxon>Eukaryota</taxon>
        <taxon>Metazoa</taxon>
        <taxon>Chordata</taxon>
        <taxon>Craniata</taxon>
        <taxon>Vertebrata</taxon>
        <taxon>Euteleostomi</taxon>
        <taxon>Actinopterygii</taxon>
        <taxon>Neopterygii</taxon>
        <taxon>Teleostei</taxon>
        <taxon>Anguilliformes</taxon>
        <taxon>Anguillidae</taxon>
        <taxon>Anguilla</taxon>
    </lineage>
</organism>
<name>A0A0E9PF88_ANGAN</name>
<reference evidence="1" key="2">
    <citation type="journal article" date="2015" name="Fish Shellfish Immunol.">
        <title>Early steps in the European eel (Anguilla anguilla)-Vibrio vulnificus interaction in the gills: Role of the RtxA13 toxin.</title>
        <authorList>
            <person name="Callol A."/>
            <person name="Pajuelo D."/>
            <person name="Ebbesson L."/>
            <person name="Teles M."/>
            <person name="MacKenzie S."/>
            <person name="Amaro C."/>
        </authorList>
    </citation>
    <scope>NUCLEOTIDE SEQUENCE</scope>
</reference>
<dbReference type="EMBL" id="GBXM01105358">
    <property type="protein sequence ID" value="JAH03219.1"/>
    <property type="molecule type" value="Transcribed_RNA"/>
</dbReference>
<protein>
    <submittedName>
        <fullName evidence="1">Uncharacterized protein</fullName>
    </submittedName>
</protein>
<evidence type="ECO:0000313" key="1">
    <source>
        <dbReference type="EMBL" id="JAH03219.1"/>
    </source>
</evidence>
<reference evidence="1" key="1">
    <citation type="submission" date="2014-11" db="EMBL/GenBank/DDBJ databases">
        <authorList>
            <person name="Amaro Gonzalez C."/>
        </authorList>
    </citation>
    <scope>NUCLEOTIDE SEQUENCE</scope>
</reference>